<dbReference type="EC" id="1.4.3.5" evidence="5"/>
<dbReference type="SUPFAM" id="SSF50475">
    <property type="entry name" value="FMN-binding split barrel"/>
    <property type="match status" value="1"/>
</dbReference>
<feature type="domain" description="Pyridoxine 5'-phosphate oxidase dimerisation C-terminal" evidence="7">
    <location>
        <begin position="170"/>
        <end position="211"/>
    </location>
</feature>
<dbReference type="Pfam" id="PF10590">
    <property type="entry name" value="PNP_phzG_C"/>
    <property type="match status" value="1"/>
</dbReference>
<reference evidence="8" key="1">
    <citation type="submission" date="2022-03" db="EMBL/GenBank/DDBJ databases">
        <title>De novo assembled genomes of Belliella spp. (Cyclobacteriaceae) strains.</title>
        <authorList>
            <person name="Szabo A."/>
            <person name="Korponai K."/>
            <person name="Felfoldi T."/>
        </authorList>
    </citation>
    <scope>NUCLEOTIDE SEQUENCE</scope>
    <source>
        <strain evidence="8">DSM 111904</strain>
    </source>
</reference>
<dbReference type="InterPro" id="IPR012349">
    <property type="entry name" value="Split_barrel_FMN-bd"/>
</dbReference>
<feature type="binding site" evidence="5">
    <location>
        <position position="81"/>
    </location>
    <ligand>
        <name>FMN</name>
        <dbReference type="ChEBI" id="CHEBI:58210"/>
    </ligand>
</feature>
<keyword evidence="4 5" id="KW-0560">Oxidoreductase</keyword>
<dbReference type="Pfam" id="PF01243">
    <property type="entry name" value="PNPOx_N"/>
    <property type="match status" value="1"/>
</dbReference>
<comment type="caution">
    <text evidence="8">The sequence shown here is derived from an EMBL/GenBank/DDBJ whole genome shotgun (WGS) entry which is preliminary data.</text>
</comment>
<comment type="catalytic activity">
    <reaction evidence="5">
        <text>pyridoxamine 5'-phosphate + O2 + H2O = pyridoxal 5'-phosphate + H2O2 + NH4(+)</text>
        <dbReference type="Rhea" id="RHEA:15817"/>
        <dbReference type="ChEBI" id="CHEBI:15377"/>
        <dbReference type="ChEBI" id="CHEBI:15379"/>
        <dbReference type="ChEBI" id="CHEBI:16240"/>
        <dbReference type="ChEBI" id="CHEBI:28938"/>
        <dbReference type="ChEBI" id="CHEBI:58451"/>
        <dbReference type="ChEBI" id="CHEBI:597326"/>
        <dbReference type="EC" id="1.4.3.5"/>
    </reaction>
</comment>
<dbReference type="InterPro" id="IPR000659">
    <property type="entry name" value="Pyridox_Oxase"/>
</dbReference>
<protein>
    <recommendedName>
        <fullName evidence="5">Pyridoxine/pyridoxamine 5'-phosphate oxidase</fullName>
        <ecNumber evidence="5">1.4.3.5</ecNumber>
    </recommendedName>
    <alternativeName>
        <fullName evidence="5">PNP/PMP oxidase</fullName>
        <shortName evidence="5">PNPOx</shortName>
    </alternativeName>
    <alternativeName>
        <fullName evidence="5">Pyridoxal 5'-phosphate synthase</fullName>
    </alternativeName>
</protein>
<evidence type="ECO:0000256" key="5">
    <source>
        <dbReference type="HAMAP-Rule" id="MF_01629"/>
    </source>
</evidence>
<evidence type="ECO:0000256" key="1">
    <source>
        <dbReference type="ARBA" id="ARBA00007301"/>
    </source>
</evidence>
<feature type="binding site" evidence="5">
    <location>
        <position position="129"/>
    </location>
    <ligand>
        <name>substrate</name>
    </ligand>
</feature>
<comment type="cofactor">
    <cofactor evidence="5">
        <name>FMN</name>
        <dbReference type="ChEBI" id="CHEBI:58210"/>
    </cofactor>
    <text evidence="5">Binds 1 FMN per subunit.</text>
</comment>
<evidence type="ECO:0000313" key="9">
    <source>
        <dbReference type="Proteomes" id="UP001165489"/>
    </source>
</evidence>
<feature type="binding site" evidence="5">
    <location>
        <position position="125"/>
    </location>
    <ligand>
        <name>substrate</name>
    </ligand>
</feature>
<feature type="binding site" evidence="5">
    <location>
        <position position="193"/>
    </location>
    <ligand>
        <name>FMN</name>
        <dbReference type="ChEBI" id="CHEBI:58210"/>
    </ligand>
</feature>
<dbReference type="HAMAP" id="MF_01629">
    <property type="entry name" value="PdxH"/>
    <property type="match status" value="1"/>
</dbReference>
<feature type="binding site" evidence="5">
    <location>
        <position position="183"/>
    </location>
    <ligand>
        <name>FMN</name>
        <dbReference type="ChEBI" id="CHEBI:58210"/>
    </ligand>
</feature>
<dbReference type="NCBIfam" id="TIGR00558">
    <property type="entry name" value="pdxH"/>
    <property type="match status" value="1"/>
</dbReference>
<evidence type="ECO:0000313" key="8">
    <source>
        <dbReference type="EMBL" id="MCH7408533.1"/>
    </source>
</evidence>
<feature type="binding site" evidence="5">
    <location>
        <position position="103"/>
    </location>
    <ligand>
        <name>FMN</name>
        <dbReference type="ChEBI" id="CHEBI:58210"/>
    </ligand>
</feature>
<feature type="binding site" evidence="5">
    <location>
        <position position="65"/>
    </location>
    <ligand>
        <name>substrate</name>
    </ligand>
</feature>
<feature type="binding site" evidence="5">
    <location>
        <begin position="189"/>
        <end position="191"/>
    </location>
    <ligand>
        <name>substrate</name>
    </ligand>
</feature>
<evidence type="ECO:0000259" key="6">
    <source>
        <dbReference type="Pfam" id="PF01243"/>
    </source>
</evidence>
<keyword evidence="5" id="KW-0664">Pyridoxine biosynthesis</keyword>
<comment type="subunit">
    <text evidence="5">Homodimer.</text>
</comment>
<dbReference type="Proteomes" id="UP001165489">
    <property type="component" value="Unassembled WGS sequence"/>
</dbReference>
<comment type="pathway">
    <text evidence="5">Cofactor metabolism; pyridoxal 5'-phosphate salvage; pyridoxal 5'-phosphate from pyridoxine 5'-phosphate: step 1/1.</text>
</comment>
<dbReference type="RefSeq" id="WP_241346769.1">
    <property type="nucleotide sequence ID" value="NZ_JAKZGP010000005.1"/>
</dbReference>
<dbReference type="InterPro" id="IPR011576">
    <property type="entry name" value="Pyridox_Oxase_N"/>
</dbReference>
<dbReference type="PROSITE" id="PS01064">
    <property type="entry name" value="PYRIDOX_OXIDASE"/>
    <property type="match status" value="1"/>
</dbReference>
<comment type="catalytic activity">
    <reaction evidence="5">
        <text>pyridoxine 5'-phosphate + O2 = pyridoxal 5'-phosphate + H2O2</text>
        <dbReference type="Rhea" id="RHEA:15149"/>
        <dbReference type="ChEBI" id="CHEBI:15379"/>
        <dbReference type="ChEBI" id="CHEBI:16240"/>
        <dbReference type="ChEBI" id="CHEBI:58589"/>
        <dbReference type="ChEBI" id="CHEBI:597326"/>
        <dbReference type="EC" id="1.4.3.5"/>
    </reaction>
</comment>
<dbReference type="Gene3D" id="2.30.110.10">
    <property type="entry name" value="Electron Transport, Fmn-binding Protein, Chain A"/>
    <property type="match status" value="1"/>
</dbReference>
<comment type="caution">
    <text evidence="5">Lacks conserved residue(s) required for the propagation of feature annotation.</text>
</comment>
<dbReference type="EMBL" id="JAKZGP010000005">
    <property type="protein sequence ID" value="MCH7408533.1"/>
    <property type="molecule type" value="Genomic_DNA"/>
</dbReference>
<evidence type="ECO:0000256" key="2">
    <source>
        <dbReference type="ARBA" id="ARBA00022630"/>
    </source>
</evidence>
<feature type="binding site" evidence="5">
    <location>
        <begin position="74"/>
        <end position="75"/>
    </location>
    <ligand>
        <name>FMN</name>
        <dbReference type="ChEBI" id="CHEBI:58210"/>
    </ligand>
</feature>
<feature type="binding site" evidence="5">
    <location>
        <position position="121"/>
    </location>
    <ligand>
        <name>substrate</name>
    </ligand>
</feature>
<gene>
    <name evidence="5 8" type="primary">pdxH</name>
    <name evidence="8" type="ORF">MM239_03940</name>
</gene>
<dbReference type="InterPro" id="IPR019740">
    <property type="entry name" value="Pyridox_Oxase_CS"/>
</dbReference>
<proteinExistence type="inferred from homology"/>
<feature type="binding site" evidence="5">
    <location>
        <begin position="138"/>
        <end position="139"/>
    </location>
    <ligand>
        <name>FMN</name>
        <dbReference type="ChEBI" id="CHEBI:58210"/>
    </ligand>
</feature>
<accession>A0ABS9UXQ2</accession>
<evidence type="ECO:0000256" key="4">
    <source>
        <dbReference type="ARBA" id="ARBA00023002"/>
    </source>
</evidence>
<dbReference type="PIRSF" id="PIRSF000190">
    <property type="entry name" value="Pyd_amn-ph_oxd"/>
    <property type="match status" value="1"/>
</dbReference>
<evidence type="ECO:0000259" key="7">
    <source>
        <dbReference type="Pfam" id="PF10590"/>
    </source>
</evidence>
<dbReference type="InterPro" id="IPR019576">
    <property type="entry name" value="Pyridoxamine_oxidase_dimer_C"/>
</dbReference>
<keyword evidence="9" id="KW-1185">Reference proteome</keyword>
<comment type="function">
    <text evidence="5">Catalyzes the oxidation of either pyridoxine 5'-phosphate (PNP) or pyridoxamine 5'-phosphate (PMP) into pyridoxal 5'-phosphate (PLP).</text>
</comment>
<keyword evidence="2 5" id="KW-0285">Flavoprotein</keyword>
<comment type="similarity">
    <text evidence="1 5">Belongs to the pyridoxamine 5'-phosphate oxidase family.</text>
</comment>
<dbReference type="PANTHER" id="PTHR10851:SF0">
    <property type="entry name" value="PYRIDOXINE-5'-PHOSPHATE OXIDASE"/>
    <property type="match status" value="1"/>
</dbReference>
<evidence type="ECO:0000256" key="3">
    <source>
        <dbReference type="ARBA" id="ARBA00022643"/>
    </source>
</evidence>
<name>A0ABS9UXQ2_9BACT</name>
<dbReference type="PANTHER" id="PTHR10851">
    <property type="entry name" value="PYRIDOXINE-5-PHOSPHATE OXIDASE"/>
    <property type="match status" value="1"/>
</dbReference>
<keyword evidence="3 5" id="KW-0288">FMN</keyword>
<dbReference type="NCBIfam" id="NF004231">
    <property type="entry name" value="PRK05679.1"/>
    <property type="match status" value="1"/>
</dbReference>
<dbReference type="GO" id="GO:0004733">
    <property type="term" value="F:pyridoxamine phosphate oxidase activity"/>
    <property type="evidence" value="ECO:0007669"/>
    <property type="project" value="UniProtKB-EC"/>
</dbReference>
<feature type="domain" description="Pyridoxamine 5'-phosphate oxidase N-terminal" evidence="6">
    <location>
        <begin position="33"/>
        <end position="149"/>
    </location>
</feature>
<organism evidence="8 9">
    <name type="scientific">Belliella filtrata</name>
    <dbReference type="NCBI Taxonomy" id="2923435"/>
    <lineage>
        <taxon>Bacteria</taxon>
        <taxon>Pseudomonadati</taxon>
        <taxon>Bacteroidota</taxon>
        <taxon>Cytophagia</taxon>
        <taxon>Cytophagales</taxon>
        <taxon>Cyclobacteriaceae</taxon>
        <taxon>Belliella</taxon>
    </lineage>
</organism>
<comment type="pathway">
    <text evidence="5">Cofactor metabolism; pyridoxal 5'-phosphate salvage; pyridoxal 5'-phosphate from pyridoxamine 5'-phosphate: step 1/1.</text>
</comment>
<feature type="binding site" evidence="5">
    <location>
        <begin position="60"/>
        <end position="65"/>
    </location>
    <ligand>
        <name>FMN</name>
        <dbReference type="ChEBI" id="CHEBI:58210"/>
    </ligand>
</feature>
<sequence length="211" mass="24554">MKIADIRIDYALKSLDIVDVSHDPLSQFKVWFEEAVVSKVIEVNAMSLSTVKTNGYPNSRIVLLKGIDHGLVFFTNYESEKGKELAANPRVALTFFWPELQRQVRFSGKVEKVSPKESNDYFFSRPFSSQVGAWASPQSQVIPSRTFLEENEKLYLEIYAKEDIQRPPHWGGYRVLVEEAEFWQGRPSRLHDRIRYKIQNDQSWKLERIAP</sequence>